<reference evidence="2 3" key="1">
    <citation type="submission" date="2016-02" db="EMBL/GenBank/DDBJ databases">
        <title>Band-tailed pigeon sequencing and assembly.</title>
        <authorList>
            <person name="Soares A.E."/>
            <person name="Novak B.J."/>
            <person name="Rice E.S."/>
            <person name="O'Connell B."/>
            <person name="Chang D."/>
            <person name="Weber S."/>
            <person name="Shapiro B."/>
        </authorList>
    </citation>
    <scope>NUCLEOTIDE SEQUENCE [LARGE SCALE GENOMIC DNA]</scope>
    <source>
        <strain evidence="2">BTP2013</strain>
        <tissue evidence="2">Blood</tissue>
    </source>
</reference>
<dbReference type="Proteomes" id="UP000190648">
    <property type="component" value="Unassembled WGS sequence"/>
</dbReference>
<sequence length="148" mass="16939">MRCSGGHSQEPQDGGYEGAEEKQKCQKQRSLEETVEGDRLLLQASERGVKDGPGSSPIRDFGAVGRLDLRVPWQAPLAFSKQKGRYESHWARERYKRLTKSDYPCQPLFREKRCDWEKCRSDTAIRSSNKPQKWLFRAGVPVLVAVWG</sequence>
<dbReference type="AlphaFoldDB" id="A0A1V4JSI7"/>
<feature type="compositionally biased region" description="Polar residues" evidence="1">
    <location>
        <begin position="1"/>
        <end position="11"/>
    </location>
</feature>
<feature type="region of interest" description="Disordered" evidence="1">
    <location>
        <begin position="1"/>
        <end position="32"/>
    </location>
</feature>
<accession>A0A1V4JSI7</accession>
<feature type="compositionally biased region" description="Basic and acidic residues" evidence="1">
    <location>
        <begin position="19"/>
        <end position="32"/>
    </location>
</feature>
<evidence type="ECO:0000256" key="1">
    <source>
        <dbReference type="SAM" id="MobiDB-lite"/>
    </source>
</evidence>
<proteinExistence type="predicted"/>
<protein>
    <submittedName>
        <fullName evidence="2">Uncharacterized protein</fullName>
    </submittedName>
</protein>
<gene>
    <name evidence="2" type="ORF">AV530_001835</name>
</gene>
<comment type="caution">
    <text evidence="2">The sequence shown here is derived from an EMBL/GenBank/DDBJ whole genome shotgun (WGS) entry which is preliminary data.</text>
</comment>
<keyword evidence="3" id="KW-1185">Reference proteome</keyword>
<name>A0A1V4JSI7_PATFA</name>
<dbReference type="EMBL" id="LSYS01006616">
    <property type="protein sequence ID" value="OPJ75162.1"/>
    <property type="molecule type" value="Genomic_DNA"/>
</dbReference>
<evidence type="ECO:0000313" key="3">
    <source>
        <dbReference type="Proteomes" id="UP000190648"/>
    </source>
</evidence>
<organism evidence="2 3">
    <name type="scientific">Patagioenas fasciata monilis</name>
    <dbReference type="NCBI Taxonomy" id="372326"/>
    <lineage>
        <taxon>Eukaryota</taxon>
        <taxon>Metazoa</taxon>
        <taxon>Chordata</taxon>
        <taxon>Craniata</taxon>
        <taxon>Vertebrata</taxon>
        <taxon>Euteleostomi</taxon>
        <taxon>Archelosauria</taxon>
        <taxon>Archosauria</taxon>
        <taxon>Dinosauria</taxon>
        <taxon>Saurischia</taxon>
        <taxon>Theropoda</taxon>
        <taxon>Coelurosauria</taxon>
        <taxon>Aves</taxon>
        <taxon>Neognathae</taxon>
        <taxon>Neoaves</taxon>
        <taxon>Columbimorphae</taxon>
        <taxon>Columbiformes</taxon>
        <taxon>Columbidae</taxon>
        <taxon>Patagioenas</taxon>
    </lineage>
</organism>
<evidence type="ECO:0000313" key="2">
    <source>
        <dbReference type="EMBL" id="OPJ75162.1"/>
    </source>
</evidence>